<sequence length="301" mass="32967">MDAPQPPQVRVDEPVQSTPVQSTDATSSTQTAQPAQPAQPAPTDGSVSVATNDVEMGGTLNATPQPDAPTSDVQEIAPVPAKKSSPINFIDALTTPFIEIIVGQGTNDNPLKAHQGLLVQSPKLAELIDGLAASDPRRIHLPDEDVDAVGHFVQFLYRGDYAIPESHTPDLSDADKSEENMLRHARIYTLAEKLGLPELKNLAHGKIHKIKGTPGAELAYARYVYTHTKDDDNAIRRPVASHWANQSHILRHEVGDDFQKLCIDVPRFSFDVLSIILDRKEKNSAHDDIRGSARKRLRRDV</sequence>
<keyword evidence="4" id="KW-1185">Reference proteome</keyword>
<dbReference type="EMBL" id="JAPZBR010000002">
    <property type="protein sequence ID" value="KAJ5362458.1"/>
    <property type="molecule type" value="Genomic_DNA"/>
</dbReference>
<feature type="compositionally biased region" description="Low complexity" evidence="1">
    <location>
        <begin position="21"/>
        <end position="44"/>
    </location>
</feature>
<evidence type="ECO:0000259" key="2">
    <source>
        <dbReference type="PROSITE" id="PS50097"/>
    </source>
</evidence>
<organism evidence="3 4">
    <name type="scientific">Penicillium brevicompactum</name>
    <dbReference type="NCBI Taxonomy" id="5074"/>
    <lineage>
        <taxon>Eukaryota</taxon>
        <taxon>Fungi</taxon>
        <taxon>Dikarya</taxon>
        <taxon>Ascomycota</taxon>
        <taxon>Pezizomycotina</taxon>
        <taxon>Eurotiomycetes</taxon>
        <taxon>Eurotiomycetidae</taxon>
        <taxon>Eurotiales</taxon>
        <taxon>Aspergillaceae</taxon>
        <taxon>Penicillium</taxon>
    </lineage>
</organism>
<dbReference type="PROSITE" id="PS50097">
    <property type="entry name" value="BTB"/>
    <property type="match status" value="1"/>
</dbReference>
<gene>
    <name evidence="3" type="ORF">N7541_003302</name>
</gene>
<dbReference type="Gene3D" id="3.30.710.10">
    <property type="entry name" value="Potassium Channel Kv1.1, Chain A"/>
    <property type="match status" value="1"/>
</dbReference>
<dbReference type="InterPro" id="IPR011333">
    <property type="entry name" value="SKP1/BTB/POZ_sf"/>
</dbReference>
<evidence type="ECO:0000256" key="1">
    <source>
        <dbReference type="SAM" id="MobiDB-lite"/>
    </source>
</evidence>
<accession>A0A9W9RRH5</accession>
<dbReference type="Proteomes" id="UP001148299">
    <property type="component" value="Unassembled WGS sequence"/>
</dbReference>
<dbReference type="CDD" id="cd18186">
    <property type="entry name" value="BTB_POZ_ZBTB_KLHL-like"/>
    <property type="match status" value="1"/>
</dbReference>
<protein>
    <recommendedName>
        <fullName evidence="2">BTB domain-containing protein</fullName>
    </recommendedName>
</protein>
<dbReference type="SUPFAM" id="SSF54695">
    <property type="entry name" value="POZ domain"/>
    <property type="match status" value="1"/>
</dbReference>
<dbReference type="PANTHER" id="PTHR47843">
    <property type="entry name" value="BTB DOMAIN-CONTAINING PROTEIN-RELATED"/>
    <property type="match status" value="1"/>
</dbReference>
<evidence type="ECO:0000313" key="3">
    <source>
        <dbReference type="EMBL" id="KAJ5362458.1"/>
    </source>
</evidence>
<reference evidence="3" key="1">
    <citation type="submission" date="2022-12" db="EMBL/GenBank/DDBJ databases">
        <authorList>
            <person name="Petersen C."/>
        </authorList>
    </citation>
    <scope>NUCLEOTIDE SEQUENCE</scope>
    <source>
        <strain evidence="3">IBT 35675</strain>
    </source>
</reference>
<dbReference type="AlphaFoldDB" id="A0A9W9RRH5"/>
<feature type="domain" description="BTB" evidence="2">
    <location>
        <begin position="98"/>
        <end position="165"/>
    </location>
</feature>
<name>A0A9W9RRH5_PENBR</name>
<dbReference type="PANTHER" id="PTHR47843:SF3">
    <property type="entry name" value="BTB DOMAIN-CONTAINING PROTEIN"/>
    <property type="match status" value="1"/>
</dbReference>
<dbReference type="InterPro" id="IPR000210">
    <property type="entry name" value="BTB/POZ_dom"/>
</dbReference>
<proteinExistence type="predicted"/>
<feature type="region of interest" description="Disordered" evidence="1">
    <location>
        <begin position="1"/>
        <end position="72"/>
    </location>
</feature>
<comment type="caution">
    <text evidence="3">The sequence shown here is derived from an EMBL/GenBank/DDBJ whole genome shotgun (WGS) entry which is preliminary data.</text>
</comment>
<evidence type="ECO:0000313" key="4">
    <source>
        <dbReference type="Proteomes" id="UP001148299"/>
    </source>
</evidence>
<reference evidence="3" key="2">
    <citation type="journal article" date="2023" name="IMA Fungus">
        <title>Comparative genomic study of the Penicillium genus elucidates a diverse pangenome and 15 lateral gene transfer events.</title>
        <authorList>
            <person name="Petersen C."/>
            <person name="Sorensen T."/>
            <person name="Nielsen M.R."/>
            <person name="Sondergaard T.E."/>
            <person name="Sorensen J.L."/>
            <person name="Fitzpatrick D.A."/>
            <person name="Frisvad J.C."/>
            <person name="Nielsen K.L."/>
        </authorList>
    </citation>
    <scope>NUCLEOTIDE SEQUENCE</scope>
    <source>
        <strain evidence="3">IBT 35675</strain>
    </source>
</reference>